<reference evidence="6 7" key="1">
    <citation type="submission" date="2016-10" db="EMBL/GenBank/DDBJ databases">
        <authorList>
            <person name="de Groot N.N."/>
        </authorList>
    </citation>
    <scope>NUCLEOTIDE SEQUENCE [LARGE SCALE GENOMIC DNA]</scope>
    <source>
        <strain evidence="6 7">WG14</strain>
    </source>
</reference>
<dbReference type="GO" id="GO:0005960">
    <property type="term" value="C:glycine cleavage complex"/>
    <property type="evidence" value="ECO:0007669"/>
    <property type="project" value="InterPro"/>
</dbReference>
<gene>
    <name evidence="3" type="primary">gcvH</name>
    <name evidence="6" type="ORF">SAMN04488588_0795</name>
</gene>
<dbReference type="NCBIfam" id="TIGR00527">
    <property type="entry name" value="gcvH"/>
    <property type="match status" value="1"/>
</dbReference>
<evidence type="ECO:0000259" key="5">
    <source>
        <dbReference type="PROSITE" id="PS50968"/>
    </source>
</evidence>
<organism evidence="6 7">
    <name type="scientific">Geotoga petraea</name>
    <dbReference type="NCBI Taxonomy" id="28234"/>
    <lineage>
        <taxon>Bacteria</taxon>
        <taxon>Thermotogati</taxon>
        <taxon>Thermotogota</taxon>
        <taxon>Thermotogae</taxon>
        <taxon>Petrotogales</taxon>
        <taxon>Petrotogaceae</taxon>
        <taxon>Geotoga</taxon>
    </lineage>
</organism>
<dbReference type="SUPFAM" id="SSF51230">
    <property type="entry name" value="Single hybrid motif"/>
    <property type="match status" value="1"/>
</dbReference>
<comment type="cofactor">
    <cofactor evidence="3">
        <name>(R)-lipoate</name>
        <dbReference type="ChEBI" id="CHEBI:83088"/>
    </cofactor>
    <text evidence="3">Binds 1 lipoyl cofactor covalently.</text>
</comment>
<dbReference type="InterPro" id="IPR002930">
    <property type="entry name" value="GCV_H"/>
</dbReference>
<evidence type="ECO:0000313" key="7">
    <source>
        <dbReference type="Proteomes" id="UP000199322"/>
    </source>
</evidence>
<feature type="modified residue" description="N6-lipoyllysine" evidence="3 4">
    <location>
        <position position="58"/>
    </location>
</feature>
<dbReference type="EMBL" id="FMYV01000003">
    <property type="protein sequence ID" value="SDC31557.1"/>
    <property type="molecule type" value="Genomic_DNA"/>
</dbReference>
<feature type="domain" description="Lipoyl-binding" evidence="5">
    <location>
        <begin position="17"/>
        <end position="99"/>
    </location>
</feature>
<comment type="subunit">
    <text evidence="3">The glycine cleavage system is composed of four proteins: P, T, L and H.</text>
</comment>
<dbReference type="NCBIfam" id="NF002270">
    <property type="entry name" value="PRK01202.1"/>
    <property type="match status" value="1"/>
</dbReference>
<dbReference type="PROSITE" id="PS00189">
    <property type="entry name" value="LIPOYL"/>
    <property type="match status" value="1"/>
</dbReference>
<dbReference type="GO" id="GO:0009249">
    <property type="term" value="P:protein lipoylation"/>
    <property type="evidence" value="ECO:0007669"/>
    <property type="project" value="TreeGrafter"/>
</dbReference>
<evidence type="ECO:0000256" key="3">
    <source>
        <dbReference type="HAMAP-Rule" id="MF_00272"/>
    </source>
</evidence>
<dbReference type="AlphaFoldDB" id="A0A1G6KKU1"/>
<dbReference type="PROSITE" id="PS50968">
    <property type="entry name" value="BIOTINYL_LIPOYL"/>
    <property type="match status" value="1"/>
</dbReference>
<dbReference type="GO" id="GO:0019464">
    <property type="term" value="P:glycine decarboxylation via glycine cleavage system"/>
    <property type="evidence" value="ECO:0007669"/>
    <property type="project" value="UniProtKB-UniRule"/>
</dbReference>
<evidence type="ECO:0000256" key="1">
    <source>
        <dbReference type="ARBA" id="ARBA00009249"/>
    </source>
</evidence>
<protein>
    <recommendedName>
        <fullName evidence="3">Glycine cleavage system H protein</fullName>
    </recommendedName>
</protein>
<evidence type="ECO:0000256" key="4">
    <source>
        <dbReference type="PIRSR" id="PIRSR617453-50"/>
    </source>
</evidence>
<name>A0A1G6KKU1_9BACT</name>
<proteinExistence type="inferred from homology"/>
<dbReference type="STRING" id="28234.SAMN04488588_0795"/>
<dbReference type="Gene3D" id="2.40.50.100">
    <property type="match status" value="1"/>
</dbReference>
<evidence type="ECO:0000313" key="6">
    <source>
        <dbReference type="EMBL" id="SDC31557.1"/>
    </source>
</evidence>
<sequence>MKKYAESHEYVIKEENIGIVGISANAADELGDITYVDLPEEGKEVKKGDIICSVESVKSASDVYAPVSGKIVEVNSVLEDTPETINDDAEGKGWICKIEMSDESELDDLKDDDE</sequence>
<dbReference type="CDD" id="cd06848">
    <property type="entry name" value="GCS_H"/>
    <property type="match status" value="1"/>
</dbReference>
<comment type="function">
    <text evidence="3">The glycine cleavage system catalyzes the degradation of glycine. The H protein shuttles the methylamine group of glycine from the P protein to the T protein.</text>
</comment>
<dbReference type="PANTHER" id="PTHR11715:SF3">
    <property type="entry name" value="GLYCINE CLEAVAGE SYSTEM H PROTEIN-RELATED"/>
    <property type="match status" value="1"/>
</dbReference>
<dbReference type="InterPro" id="IPR017453">
    <property type="entry name" value="GCV_H_sub"/>
</dbReference>
<dbReference type="GO" id="GO:0005737">
    <property type="term" value="C:cytoplasm"/>
    <property type="evidence" value="ECO:0007669"/>
    <property type="project" value="TreeGrafter"/>
</dbReference>
<dbReference type="InterPro" id="IPR000089">
    <property type="entry name" value="Biotin_lipoyl"/>
</dbReference>
<dbReference type="Proteomes" id="UP000199322">
    <property type="component" value="Unassembled WGS sequence"/>
</dbReference>
<dbReference type="InterPro" id="IPR033753">
    <property type="entry name" value="GCV_H/Fam206"/>
</dbReference>
<keyword evidence="7" id="KW-1185">Reference proteome</keyword>
<evidence type="ECO:0000256" key="2">
    <source>
        <dbReference type="ARBA" id="ARBA00022823"/>
    </source>
</evidence>
<accession>A0A1G6KKU1</accession>
<keyword evidence="2 3" id="KW-0450">Lipoyl</keyword>
<dbReference type="InterPro" id="IPR003016">
    <property type="entry name" value="2-oxoA_DH_lipoyl-BS"/>
</dbReference>
<dbReference type="HAMAP" id="MF_00272">
    <property type="entry name" value="GcvH"/>
    <property type="match status" value="1"/>
</dbReference>
<dbReference type="InterPro" id="IPR011053">
    <property type="entry name" value="Single_hybrid_motif"/>
</dbReference>
<dbReference type="PANTHER" id="PTHR11715">
    <property type="entry name" value="GLYCINE CLEAVAGE SYSTEM H PROTEIN"/>
    <property type="match status" value="1"/>
</dbReference>
<comment type="similarity">
    <text evidence="1 3">Belongs to the GcvH family.</text>
</comment>
<dbReference type="Pfam" id="PF01597">
    <property type="entry name" value="GCV_H"/>
    <property type="match status" value="1"/>
</dbReference>